<keyword evidence="2" id="KW-1185">Reference proteome</keyword>
<dbReference type="KEGG" id="hru:Halru_1545"/>
<dbReference type="HOGENOM" id="CLU_1131641_0_0_2"/>
<sequence>MIVVLPVSPPWSECISRRFSIAAPDASNAFETLYEAAVADVAAIAEASSGQVLVNYRDEETLPETDRSDDPAEVCRALVDDVVSDDVRFERQVGSTPAARLGNTVTHLLEQEAAASVCVLDPLAPLVRRADVDGVPMKVRRDSVILGPDGTGDVYLAAFTDPIDFTDACEPPVLSTLAERAREADRSIGFTPTVPRVTTDTGITATAAAIDARRAANEPVPDATAAALEDLGFANRDRDEPDA</sequence>
<proteinExistence type="predicted"/>
<name>L0IBF6_HALRX</name>
<evidence type="ECO:0000313" key="1">
    <source>
        <dbReference type="EMBL" id="AGB16153.1"/>
    </source>
</evidence>
<gene>
    <name evidence="1" type="ordered locus">Halru_1545</name>
</gene>
<dbReference type="Proteomes" id="UP000010846">
    <property type="component" value="Chromosome"/>
</dbReference>
<dbReference type="OrthoDB" id="168607at2157"/>
<dbReference type="Gene3D" id="3.90.550.10">
    <property type="entry name" value="Spore Coat Polysaccharide Biosynthesis Protein SpsA, Chain A"/>
    <property type="match status" value="1"/>
</dbReference>
<dbReference type="GeneID" id="14376332"/>
<dbReference type="AlphaFoldDB" id="L0IBF6"/>
<dbReference type="RefSeq" id="WP_015300796.1">
    <property type="nucleotide sequence ID" value="NC_019964.1"/>
</dbReference>
<accession>L0IBF6</accession>
<dbReference type="EMBL" id="CP003050">
    <property type="protein sequence ID" value="AGB16153.1"/>
    <property type="molecule type" value="Genomic_DNA"/>
</dbReference>
<protein>
    <recommendedName>
        <fullName evidence="3">DUF2064 domain-containing protein</fullName>
    </recommendedName>
</protein>
<dbReference type="InterPro" id="IPR029044">
    <property type="entry name" value="Nucleotide-diphossugar_trans"/>
</dbReference>
<evidence type="ECO:0000313" key="2">
    <source>
        <dbReference type="Proteomes" id="UP000010846"/>
    </source>
</evidence>
<organism evidence="1 2">
    <name type="scientific">Halovivax ruber (strain DSM 18193 / JCM 13892 / XH-70)</name>
    <dbReference type="NCBI Taxonomy" id="797302"/>
    <lineage>
        <taxon>Archaea</taxon>
        <taxon>Methanobacteriati</taxon>
        <taxon>Methanobacteriota</taxon>
        <taxon>Stenosarchaea group</taxon>
        <taxon>Halobacteria</taxon>
        <taxon>Halobacteriales</taxon>
        <taxon>Natrialbaceae</taxon>
        <taxon>Halovivax</taxon>
    </lineage>
</organism>
<dbReference type="eggNOG" id="arCOG04551">
    <property type="taxonomic scope" value="Archaea"/>
</dbReference>
<evidence type="ECO:0008006" key="3">
    <source>
        <dbReference type="Google" id="ProtNLM"/>
    </source>
</evidence>
<reference evidence="1" key="1">
    <citation type="submission" date="2011-09" db="EMBL/GenBank/DDBJ databases">
        <title>Complete sequence of Halovivax ruber XH-70.</title>
        <authorList>
            <consortium name="US DOE Joint Genome Institute"/>
            <person name="Lucas S."/>
            <person name="Han J."/>
            <person name="Lapidus A."/>
            <person name="Cheng J.-F."/>
            <person name="Goodwin L."/>
            <person name="Pitluck S."/>
            <person name="Peters L."/>
            <person name="Mikhailova N."/>
            <person name="Davenport K."/>
            <person name="Detter J.C."/>
            <person name="Han C."/>
            <person name="Tapia R."/>
            <person name="Land M."/>
            <person name="Hauser L."/>
            <person name="Kyrpides N."/>
            <person name="Ivanova N."/>
            <person name="Pagani I."/>
            <person name="Sproer C."/>
            <person name="Anderson I."/>
            <person name="Woyke T."/>
        </authorList>
    </citation>
    <scope>NUCLEOTIDE SEQUENCE</scope>
    <source>
        <strain evidence="1">XH-70</strain>
    </source>
</reference>